<accession>A0AAV1LMB5</accession>
<keyword evidence="1" id="KW-0472">Membrane</keyword>
<reference evidence="2 3" key="1">
    <citation type="submission" date="2023-11" db="EMBL/GenBank/DDBJ databases">
        <authorList>
            <person name="Hedman E."/>
            <person name="Englund M."/>
            <person name="Stromberg M."/>
            <person name="Nyberg Akerstrom W."/>
            <person name="Nylinder S."/>
            <person name="Jareborg N."/>
            <person name="Kallberg Y."/>
            <person name="Kronander E."/>
        </authorList>
    </citation>
    <scope>NUCLEOTIDE SEQUENCE [LARGE SCALE GENOMIC DNA]</scope>
</reference>
<protein>
    <submittedName>
        <fullName evidence="2">Uncharacterized protein</fullName>
    </submittedName>
</protein>
<comment type="caution">
    <text evidence="2">The sequence shown here is derived from an EMBL/GenBank/DDBJ whole genome shotgun (WGS) entry which is preliminary data.</text>
</comment>
<keyword evidence="1" id="KW-0812">Transmembrane</keyword>
<feature type="transmembrane region" description="Helical" evidence="1">
    <location>
        <begin position="102"/>
        <end position="120"/>
    </location>
</feature>
<sequence>MVMVTRSAYKKACESFNTGSDISQNNIIPPWCSSGRLIEKKKTHKVLAPNWEIRSSYPLRENIWEYLHDDKEFRDFACTKGKSVKKYNKQLQYKHKSRGKNFLKSLIFLLFALGFTMSLWKYNSIPTMDLIGKVIPKTDLISIRKYKRLLLIKVNKLCFSKTN</sequence>
<keyword evidence="1" id="KW-1133">Transmembrane helix</keyword>
<dbReference type="Proteomes" id="UP001314205">
    <property type="component" value="Unassembled WGS sequence"/>
</dbReference>
<name>A0AAV1LMB5_9NEOP</name>
<evidence type="ECO:0000313" key="2">
    <source>
        <dbReference type="EMBL" id="CAK1596020.1"/>
    </source>
</evidence>
<dbReference type="AlphaFoldDB" id="A0AAV1LMB5"/>
<gene>
    <name evidence="2" type="ORF">PARMNEM_LOCUS15422</name>
</gene>
<keyword evidence="3" id="KW-1185">Reference proteome</keyword>
<organism evidence="2 3">
    <name type="scientific">Parnassius mnemosyne</name>
    <name type="common">clouded apollo</name>
    <dbReference type="NCBI Taxonomy" id="213953"/>
    <lineage>
        <taxon>Eukaryota</taxon>
        <taxon>Metazoa</taxon>
        <taxon>Ecdysozoa</taxon>
        <taxon>Arthropoda</taxon>
        <taxon>Hexapoda</taxon>
        <taxon>Insecta</taxon>
        <taxon>Pterygota</taxon>
        <taxon>Neoptera</taxon>
        <taxon>Endopterygota</taxon>
        <taxon>Lepidoptera</taxon>
        <taxon>Glossata</taxon>
        <taxon>Ditrysia</taxon>
        <taxon>Papilionoidea</taxon>
        <taxon>Papilionidae</taxon>
        <taxon>Parnassiinae</taxon>
        <taxon>Parnassini</taxon>
        <taxon>Parnassius</taxon>
        <taxon>Driopa</taxon>
    </lineage>
</organism>
<dbReference type="EMBL" id="CAVLGL010000093">
    <property type="protein sequence ID" value="CAK1596020.1"/>
    <property type="molecule type" value="Genomic_DNA"/>
</dbReference>
<evidence type="ECO:0000313" key="3">
    <source>
        <dbReference type="Proteomes" id="UP001314205"/>
    </source>
</evidence>
<evidence type="ECO:0000256" key="1">
    <source>
        <dbReference type="SAM" id="Phobius"/>
    </source>
</evidence>
<proteinExistence type="predicted"/>